<keyword evidence="1" id="KW-1133">Transmembrane helix</keyword>
<feature type="transmembrane region" description="Helical" evidence="1">
    <location>
        <begin position="88"/>
        <end position="109"/>
    </location>
</feature>
<evidence type="ECO:0000313" key="3">
    <source>
        <dbReference type="Proteomes" id="UP000658258"/>
    </source>
</evidence>
<dbReference type="Proteomes" id="UP000658258">
    <property type="component" value="Unassembled WGS sequence"/>
</dbReference>
<dbReference type="Gene3D" id="1.25.40.10">
    <property type="entry name" value="Tetratricopeptide repeat domain"/>
    <property type="match status" value="1"/>
</dbReference>
<evidence type="ECO:0000256" key="1">
    <source>
        <dbReference type="SAM" id="Phobius"/>
    </source>
</evidence>
<dbReference type="RefSeq" id="WP_189629602.1">
    <property type="nucleotide sequence ID" value="NZ_BNAG01000002.1"/>
</dbReference>
<accession>A0ABQ3I3I9</accession>
<reference evidence="3" key="1">
    <citation type="journal article" date="2019" name="Int. J. Syst. Evol. Microbiol.">
        <title>The Global Catalogue of Microorganisms (GCM) 10K type strain sequencing project: providing services to taxonomists for standard genome sequencing and annotation.</title>
        <authorList>
            <consortium name="The Broad Institute Genomics Platform"/>
            <consortium name="The Broad Institute Genome Sequencing Center for Infectious Disease"/>
            <person name="Wu L."/>
            <person name="Ma J."/>
        </authorList>
    </citation>
    <scope>NUCLEOTIDE SEQUENCE [LARGE SCALE GENOMIC DNA]</scope>
    <source>
        <strain evidence="3">CGMCC 1.15111</strain>
    </source>
</reference>
<proteinExistence type="predicted"/>
<sequence length="250" mass="29127">MEEKERDLERIEQYLNDQLSAEERTAVEHRLSEDKDFLALKEDFVALKEGIEQAGRNALRHTMDSWEKDLGNPLEEPKGEQRSLGSSLIMRWAAVFLVGVVSVVAWYFGANQSHKRLYNNYFEVYANVVLPNTRSNETLTKEEQAFLAYDNEDYERAVQLFNQILEAEQKEYVLFYSAQAHMVLNEHAEAIEHLQDVLRRQGLLVSQARWYLALCYLHTKETEKAKEQLKVLAEGDSSYSERANELLQEM</sequence>
<keyword evidence="1" id="KW-0812">Transmembrane</keyword>
<evidence type="ECO:0008006" key="4">
    <source>
        <dbReference type="Google" id="ProtNLM"/>
    </source>
</evidence>
<dbReference type="EMBL" id="BNAG01000002">
    <property type="protein sequence ID" value="GHE61001.1"/>
    <property type="molecule type" value="Genomic_DNA"/>
</dbReference>
<dbReference type="InterPro" id="IPR011990">
    <property type="entry name" value="TPR-like_helical_dom_sf"/>
</dbReference>
<dbReference type="SUPFAM" id="SSF48452">
    <property type="entry name" value="TPR-like"/>
    <property type="match status" value="1"/>
</dbReference>
<comment type="caution">
    <text evidence="2">The sequence shown here is derived from an EMBL/GenBank/DDBJ whole genome shotgun (WGS) entry which is preliminary data.</text>
</comment>
<protein>
    <recommendedName>
        <fullName evidence="4">Tetratricopeptide repeat protein</fullName>
    </recommendedName>
</protein>
<dbReference type="Pfam" id="PF13432">
    <property type="entry name" value="TPR_16"/>
    <property type="match status" value="1"/>
</dbReference>
<keyword evidence="3" id="KW-1185">Reference proteome</keyword>
<evidence type="ECO:0000313" key="2">
    <source>
        <dbReference type="EMBL" id="GHE61001.1"/>
    </source>
</evidence>
<keyword evidence="1" id="KW-0472">Membrane</keyword>
<gene>
    <name evidence="2" type="ORF">GCM10011340_14880</name>
</gene>
<name>A0ABQ3I3I9_9BACT</name>
<organism evidence="2 3">
    <name type="scientific">Roseivirga thermotolerans</name>
    <dbReference type="NCBI Taxonomy" id="1758176"/>
    <lineage>
        <taxon>Bacteria</taxon>
        <taxon>Pseudomonadati</taxon>
        <taxon>Bacteroidota</taxon>
        <taxon>Cytophagia</taxon>
        <taxon>Cytophagales</taxon>
        <taxon>Roseivirgaceae</taxon>
        <taxon>Roseivirga</taxon>
    </lineage>
</organism>